<dbReference type="Proteomes" id="UP000325755">
    <property type="component" value="Chromosome"/>
</dbReference>
<dbReference type="InParanoid" id="A0A5Q0BN41"/>
<keyword evidence="3" id="KW-1185">Reference proteome</keyword>
<sequence>MRKTTKLGSKPSIFEYIEVFYNRERLHSANEYMSPVDYELQFKTA</sequence>
<dbReference type="GO" id="GO:0015074">
    <property type="term" value="P:DNA integration"/>
    <property type="evidence" value="ECO:0007669"/>
    <property type="project" value="InterPro"/>
</dbReference>
<proteinExistence type="predicted"/>
<dbReference type="Pfam" id="PF13333">
    <property type="entry name" value="rve_2"/>
    <property type="match status" value="1"/>
</dbReference>
<evidence type="ECO:0000313" key="2">
    <source>
        <dbReference type="EMBL" id="QFY45160.1"/>
    </source>
</evidence>
<name>A0A5Q0BN41_9GAMM</name>
<evidence type="ECO:0000259" key="1">
    <source>
        <dbReference type="Pfam" id="PF13333"/>
    </source>
</evidence>
<accession>A0A5Q0BN41</accession>
<dbReference type="EMBL" id="CP044205">
    <property type="protein sequence ID" value="QFY45160.1"/>
    <property type="molecule type" value="Genomic_DNA"/>
</dbReference>
<protein>
    <submittedName>
        <fullName evidence="2">IS3 family transposase</fullName>
    </submittedName>
</protein>
<dbReference type="AlphaFoldDB" id="A0A5Q0BN41"/>
<dbReference type="KEGG" id="mmob:F6R98_16475"/>
<evidence type="ECO:0000313" key="3">
    <source>
        <dbReference type="Proteomes" id="UP000325755"/>
    </source>
</evidence>
<organism evidence="2 3">
    <name type="scientific">Candidatus Methylospira mobilis</name>
    <dbReference type="NCBI Taxonomy" id="1808979"/>
    <lineage>
        <taxon>Bacteria</taxon>
        <taxon>Pseudomonadati</taxon>
        <taxon>Pseudomonadota</taxon>
        <taxon>Gammaproteobacteria</taxon>
        <taxon>Methylococcales</taxon>
        <taxon>Methylococcaceae</taxon>
        <taxon>Candidatus Methylospira</taxon>
    </lineage>
</organism>
<dbReference type="OrthoDB" id="7064550at2"/>
<feature type="domain" description="Integrase catalytic" evidence="1">
    <location>
        <begin position="11"/>
        <end position="41"/>
    </location>
</feature>
<reference evidence="2 3" key="1">
    <citation type="submission" date="2019-09" db="EMBL/GenBank/DDBJ databases">
        <title>Ecophysiology of the spiral-shaped methanotroph Methylospira mobilis as revealed by the complete genome sequence.</title>
        <authorList>
            <person name="Oshkin I.Y."/>
            <person name="Dedysh S.N."/>
            <person name="Miroshnikov K."/>
            <person name="Danilova O.V."/>
            <person name="Hakobyan A."/>
            <person name="Liesack W."/>
        </authorList>
    </citation>
    <scope>NUCLEOTIDE SEQUENCE [LARGE SCALE GENOMIC DNA]</scope>
    <source>
        <strain evidence="2 3">Shm1</strain>
    </source>
</reference>
<dbReference type="InterPro" id="IPR001584">
    <property type="entry name" value="Integrase_cat-core"/>
</dbReference>
<gene>
    <name evidence="2" type="ORF">F6R98_16475</name>
</gene>